<dbReference type="RefSeq" id="XP_025595697.1">
    <property type="nucleotide sequence ID" value="XM_025743299.1"/>
</dbReference>
<keyword evidence="2" id="KW-0812">Transmembrane</keyword>
<dbReference type="GO" id="GO:0033617">
    <property type="term" value="P:mitochondrial respiratory chain complex IV assembly"/>
    <property type="evidence" value="ECO:0007669"/>
    <property type="project" value="TreeGrafter"/>
</dbReference>
<name>A0A316Z381_9BASI</name>
<keyword evidence="8" id="KW-1185">Reference proteome</keyword>
<evidence type="ECO:0000256" key="6">
    <source>
        <dbReference type="SAM" id="MobiDB-lite"/>
    </source>
</evidence>
<dbReference type="EMBL" id="KZ819304">
    <property type="protein sequence ID" value="PWN95418.1"/>
    <property type="molecule type" value="Genomic_DNA"/>
</dbReference>
<dbReference type="PROSITE" id="PS50895">
    <property type="entry name" value="SURF1"/>
    <property type="match status" value="1"/>
</dbReference>
<dbReference type="CDD" id="cd06662">
    <property type="entry name" value="SURF1"/>
    <property type="match status" value="1"/>
</dbReference>
<evidence type="ECO:0000256" key="5">
    <source>
        <dbReference type="RuleBase" id="RU363076"/>
    </source>
</evidence>
<dbReference type="OrthoDB" id="10040024at2759"/>
<evidence type="ECO:0000256" key="2">
    <source>
        <dbReference type="ARBA" id="ARBA00022692"/>
    </source>
</evidence>
<dbReference type="AlphaFoldDB" id="A0A316Z381"/>
<organism evidence="7 8">
    <name type="scientific">Tilletiopsis washingtonensis</name>
    <dbReference type="NCBI Taxonomy" id="58919"/>
    <lineage>
        <taxon>Eukaryota</taxon>
        <taxon>Fungi</taxon>
        <taxon>Dikarya</taxon>
        <taxon>Basidiomycota</taxon>
        <taxon>Ustilaginomycotina</taxon>
        <taxon>Exobasidiomycetes</taxon>
        <taxon>Entylomatales</taxon>
        <taxon>Entylomatales incertae sedis</taxon>
        <taxon>Tilletiopsis</taxon>
    </lineage>
</organism>
<sequence>MSGTPLTRLFGVRGAALRLAPSSSSRSLRTSAASRASQASQQYDSLYSSAYAGQGARADQPKWYRSPTTLLLGFIPLFTLGLGVWQMQRLSWKLELIDELEQKLTLQPVQLPMRVDSALLDSLTFRTVHLSGTFDYSRALFLGPRVREGTLGYHVVVPLQRAAGGADVLVDRGFVAEKHIVGKGKARRLKPEAMETGKVSLTTMAPRVYPPNMFTPTNTPHTGEWFHADPHAMAAWMSGAAGAASLDDAQEHAGEQEDAHTLSAGIGKGVREMLGLGKKGEKRVLPALFEEVF</sequence>
<evidence type="ECO:0000256" key="3">
    <source>
        <dbReference type="ARBA" id="ARBA00022989"/>
    </source>
</evidence>
<dbReference type="STRING" id="58919.A0A316Z381"/>
<comment type="similarity">
    <text evidence="5">Belongs to the SURF1 family.</text>
</comment>
<protein>
    <recommendedName>
        <fullName evidence="5">SURF1-like protein</fullName>
    </recommendedName>
</protein>
<dbReference type="PANTHER" id="PTHR23427:SF2">
    <property type="entry name" value="SURFEIT LOCUS PROTEIN 1"/>
    <property type="match status" value="1"/>
</dbReference>
<comment type="function">
    <text evidence="5">Probably involved in the biogenesis of the COX complex.</text>
</comment>
<feature type="region of interest" description="Disordered" evidence="6">
    <location>
        <begin position="245"/>
        <end position="264"/>
    </location>
</feature>
<keyword evidence="5" id="KW-0999">Mitochondrion inner membrane</keyword>
<evidence type="ECO:0000313" key="8">
    <source>
        <dbReference type="Proteomes" id="UP000245946"/>
    </source>
</evidence>
<gene>
    <name evidence="7" type="ORF">FA09DRAFT_332067</name>
</gene>
<evidence type="ECO:0000256" key="1">
    <source>
        <dbReference type="ARBA" id="ARBA00004370"/>
    </source>
</evidence>
<keyword evidence="4" id="KW-0472">Membrane</keyword>
<keyword evidence="3" id="KW-1133">Transmembrane helix</keyword>
<keyword evidence="5" id="KW-0496">Mitochondrion</keyword>
<evidence type="ECO:0000313" key="7">
    <source>
        <dbReference type="EMBL" id="PWN95418.1"/>
    </source>
</evidence>
<dbReference type="Pfam" id="PF02104">
    <property type="entry name" value="SURF1"/>
    <property type="match status" value="1"/>
</dbReference>
<dbReference type="PANTHER" id="PTHR23427">
    <property type="entry name" value="SURFEIT LOCUS PROTEIN"/>
    <property type="match status" value="1"/>
</dbReference>
<dbReference type="InterPro" id="IPR002994">
    <property type="entry name" value="Surf1/Shy1"/>
</dbReference>
<dbReference type="Proteomes" id="UP000245946">
    <property type="component" value="Unassembled WGS sequence"/>
</dbReference>
<reference evidence="7 8" key="1">
    <citation type="journal article" date="2018" name="Mol. Biol. Evol.">
        <title>Broad Genomic Sampling Reveals a Smut Pathogenic Ancestry of the Fungal Clade Ustilaginomycotina.</title>
        <authorList>
            <person name="Kijpornyongpan T."/>
            <person name="Mondo S.J."/>
            <person name="Barry K."/>
            <person name="Sandor L."/>
            <person name="Lee J."/>
            <person name="Lipzen A."/>
            <person name="Pangilinan J."/>
            <person name="LaButti K."/>
            <person name="Hainaut M."/>
            <person name="Henrissat B."/>
            <person name="Grigoriev I.V."/>
            <person name="Spatafora J.W."/>
            <person name="Aime M.C."/>
        </authorList>
    </citation>
    <scope>NUCLEOTIDE SEQUENCE [LARGE SCALE GENOMIC DNA]</scope>
    <source>
        <strain evidence="7 8">MCA 4186</strain>
    </source>
</reference>
<dbReference type="GeneID" id="37270843"/>
<accession>A0A316Z381</accession>
<feature type="compositionally biased region" description="Basic and acidic residues" evidence="6">
    <location>
        <begin position="249"/>
        <end position="260"/>
    </location>
</feature>
<evidence type="ECO:0000256" key="4">
    <source>
        <dbReference type="ARBA" id="ARBA00023136"/>
    </source>
</evidence>
<comment type="subcellular location">
    <subcellularLocation>
        <location evidence="1">Membrane</location>
    </subcellularLocation>
    <subcellularLocation>
        <location evidence="5">Mitochondrion inner membrane</location>
        <topology evidence="5">Multi-pass membrane protein</topology>
    </subcellularLocation>
</comment>
<proteinExistence type="inferred from homology"/>
<feature type="non-terminal residue" evidence="7">
    <location>
        <position position="293"/>
    </location>
</feature>
<dbReference type="InterPro" id="IPR045214">
    <property type="entry name" value="Surf1/Surf4"/>
</dbReference>
<dbReference type="GO" id="GO:0005743">
    <property type="term" value="C:mitochondrial inner membrane"/>
    <property type="evidence" value="ECO:0007669"/>
    <property type="project" value="UniProtKB-SubCell"/>
</dbReference>